<sequence length="380" mass="43988">MQKYLLISNAYPTAEKLYANAFLHRRVKAYAERGLDITVVVITTRVLKDKYYDGVRIKYMDTHEIASHLHTHEYNTVMFHFVNPKMFYGIKTMPQDKRPRIVVWLHGFEAEAWHRRYYNFLGDIKQLDAQLERRDTVYQPQKVFLQDIMTSDEYDISFIYVSEAFKSLYVDPYTEIVPRRYAIIPNIVDERLFPYRKKTAADVKKICSIRPYVSKNYANDITAAVIEQLSRKKYFKELTFNLYGDGPLFDEVTAPLKRFNNVHLHKGFVAQSDISEIHKNHGVFLCPSRHDSQGVSIGEAMASGLVPVSNAIGGIPEFVPEGTGYLAERDHVDEMVQYFDALYQHPKTFLKMSKKAADFIRKKAGVKAVIDKEIEVITGD</sequence>
<keyword evidence="1" id="KW-0808">Transferase</keyword>
<name>A0ABW5WXH9_9STAP</name>
<dbReference type="PANTHER" id="PTHR12526:SF630">
    <property type="entry name" value="GLYCOSYLTRANSFERASE"/>
    <property type="match status" value="1"/>
</dbReference>
<reference evidence="2" key="1">
    <citation type="journal article" date="2019" name="Int. J. Syst. Evol. Microbiol.">
        <title>The Global Catalogue of Microorganisms (GCM) 10K type strain sequencing project: providing services to taxonomists for standard genome sequencing and annotation.</title>
        <authorList>
            <consortium name="The Broad Institute Genomics Platform"/>
            <consortium name="The Broad Institute Genome Sequencing Center for Infectious Disease"/>
            <person name="Wu L."/>
            <person name="Ma J."/>
        </authorList>
    </citation>
    <scope>NUCLEOTIDE SEQUENCE [LARGE SCALE GENOMIC DNA]</scope>
    <source>
        <strain evidence="2">KCTC 33575</strain>
    </source>
</reference>
<dbReference type="EMBL" id="JBHUOQ010000001">
    <property type="protein sequence ID" value="MFD2830036.1"/>
    <property type="molecule type" value="Genomic_DNA"/>
</dbReference>
<organism evidence="1 2">
    <name type="scientific">Corticicoccus populi</name>
    <dbReference type="NCBI Taxonomy" id="1812821"/>
    <lineage>
        <taxon>Bacteria</taxon>
        <taxon>Bacillati</taxon>
        <taxon>Bacillota</taxon>
        <taxon>Bacilli</taxon>
        <taxon>Bacillales</taxon>
        <taxon>Staphylococcaceae</taxon>
        <taxon>Corticicoccus</taxon>
    </lineage>
</organism>
<dbReference type="EC" id="2.4.-.-" evidence="1"/>
<keyword evidence="1" id="KW-0328">Glycosyltransferase</keyword>
<dbReference type="CDD" id="cd03801">
    <property type="entry name" value="GT4_PimA-like"/>
    <property type="match status" value="1"/>
</dbReference>
<dbReference type="PANTHER" id="PTHR12526">
    <property type="entry name" value="GLYCOSYLTRANSFERASE"/>
    <property type="match status" value="1"/>
</dbReference>
<evidence type="ECO:0000313" key="1">
    <source>
        <dbReference type="EMBL" id="MFD2830036.1"/>
    </source>
</evidence>
<comment type="caution">
    <text evidence="1">The sequence shown here is derived from an EMBL/GenBank/DDBJ whole genome shotgun (WGS) entry which is preliminary data.</text>
</comment>
<evidence type="ECO:0000313" key="2">
    <source>
        <dbReference type="Proteomes" id="UP001597519"/>
    </source>
</evidence>
<accession>A0ABW5WXH9</accession>
<gene>
    <name evidence="1" type="ORF">ACFSX4_06095</name>
</gene>
<dbReference type="Proteomes" id="UP001597519">
    <property type="component" value="Unassembled WGS sequence"/>
</dbReference>
<dbReference type="Gene3D" id="3.40.50.2000">
    <property type="entry name" value="Glycogen Phosphorylase B"/>
    <property type="match status" value="2"/>
</dbReference>
<dbReference type="GO" id="GO:0016757">
    <property type="term" value="F:glycosyltransferase activity"/>
    <property type="evidence" value="ECO:0007669"/>
    <property type="project" value="UniProtKB-KW"/>
</dbReference>
<dbReference type="Pfam" id="PF13692">
    <property type="entry name" value="Glyco_trans_1_4"/>
    <property type="match status" value="1"/>
</dbReference>
<dbReference type="RefSeq" id="WP_377772585.1">
    <property type="nucleotide sequence ID" value="NZ_JBHUOQ010000001.1"/>
</dbReference>
<protein>
    <submittedName>
        <fullName evidence="1">Glycosyltransferase family 4 protein</fullName>
        <ecNumber evidence="1">2.4.-.-</ecNumber>
    </submittedName>
</protein>
<keyword evidence="2" id="KW-1185">Reference proteome</keyword>
<proteinExistence type="predicted"/>
<dbReference type="SUPFAM" id="SSF53756">
    <property type="entry name" value="UDP-Glycosyltransferase/glycogen phosphorylase"/>
    <property type="match status" value="1"/>
</dbReference>